<sequence length="93" mass="10522">MFSNYDNKEPWRGGVFLCTAESTFQADLLESKLRSEGIPCVKKYQGAANFIEIAMGNNNAYPIDLYVPEPFLEQAKEVIVPVPIEDDFEEAEE</sequence>
<accession>A0A923NQ48</accession>
<evidence type="ECO:0000313" key="2">
    <source>
        <dbReference type="Proteomes" id="UP000602647"/>
    </source>
</evidence>
<keyword evidence="2" id="KW-1185">Reference proteome</keyword>
<protein>
    <submittedName>
        <fullName evidence="1">DUF2007 domain-containing protein</fullName>
    </submittedName>
</protein>
<reference evidence="1" key="1">
    <citation type="submission" date="2020-08" db="EMBL/GenBank/DDBJ databases">
        <title>Genome public.</title>
        <authorList>
            <person name="Liu C."/>
            <person name="Sun Q."/>
        </authorList>
    </citation>
    <scope>NUCLEOTIDE SEQUENCE</scope>
    <source>
        <strain evidence="1">BX12</strain>
    </source>
</reference>
<evidence type="ECO:0000313" key="1">
    <source>
        <dbReference type="EMBL" id="MBC6681034.1"/>
    </source>
</evidence>
<dbReference type="Proteomes" id="UP000602647">
    <property type="component" value="Unassembled WGS sequence"/>
</dbReference>
<proteinExistence type="predicted"/>
<dbReference type="EMBL" id="JACRYT010000024">
    <property type="protein sequence ID" value="MBC6681034.1"/>
    <property type="molecule type" value="Genomic_DNA"/>
</dbReference>
<organism evidence="1 2">
    <name type="scientific">Zhenpiania hominis</name>
    <dbReference type="NCBI Taxonomy" id="2763644"/>
    <lineage>
        <taxon>Bacteria</taxon>
        <taxon>Bacillati</taxon>
        <taxon>Bacillota</taxon>
        <taxon>Clostridia</taxon>
        <taxon>Peptostreptococcales</taxon>
        <taxon>Anaerovoracaceae</taxon>
        <taxon>Zhenpiania</taxon>
    </lineage>
</organism>
<gene>
    <name evidence="1" type="ORF">H9L42_14515</name>
</gene>
<dbReference type="RefSeq" id="WP_187304131.1">
    <property type="nucleotide sequence ID" value="NZ_CBCTON010000027.1"/>
</dbReference>
<name>A0A923NQ48_9FIRM</name>
<comment type="caution">
    <text evidence="1">The sequence shown here is derived from an EMBL/GenBank/DDBJ whole genome shotgun (WGS) entry which is preliminary data.</text>
</comment>
<dbReference type="AlphaFoldDB" id="A0A923NQ48"/>